<keyword evidence="5 6" id="KW-0472">Membrane</keyword>
<gene>
    <name evidence="7" type="ORF">SAMN05192584_106191</name>
</gene>
<evidence type="ECO:0000256" key="5">
    <source>
        <dbReference type="ARBA" id="ARBA00023136"/>
    </source>
</evidence>
<feature type="transmembrane region" description="Helical" evidence="6">
    <location>
        <begin position="99"/>
        <end position="122"/>
    </location>
</feature>
<keyword evidence="2" id="KW-1003">Cell membrane</keyword>
<dbReference type="InterPro" id="IPR010343">
    <property type="entry name" value="ArAE_1"/>
</dbReference>
<dbReference type="AlphaFoldDB" id="A0A1I3ZVG7"/>
<keyword evidence="3 6" id="KW-0812">Transmembrane</keyword>
<feature type="transmembrane region" description="Helical" evidence="6">
    <location>
        <begin position="171"/>
        <end position="190"/>
    </location>
</feature>
<dbReference type="EMBL" id="FOSG01000006">
    <property type="protein sequence ID" value="SFK48132.1"/>
    <property type="molecule type" value="Genomic_DNA"/>
</dbReference>
<protein>
    <submittedName>
        <fullName evidence="7">Aromatic acid exporter family member 1</fullName>
    </submittedName>
</protein>
<evidence type="ECO:0000256" key="3">
    <source>
        <dbReference type="ARBA" id="ARBA00022692"/>
    </source>
</evidence>
<evidence type="ECO:0000256" key="2">
    <source>
        <dbReference type="ARBA" id="ARBA00022475"/>
    </source>
</evidence>
<comment type="subcellular location">
    <subcellularLocation>
        <location evidence="1">Cell membrane</location>
        <topology evidence="1">Multi-pass membrane protein</topology>
    </subcellularLocation>
</comment>
<accession>A0A1I3ZVG7</accession>
<name>A0A1I3ZVG7_9ACTN</name>
<keyword evidence="4 6" id="KW-1133">Transmembrane helix</keyword>
<dbReference type="Pfam" id="PF06081">
    <property type="entry name" value="ArAE_1"/>
    <property type="match status" value="1"/>
</dbReference>
<evidence type="ECO:0000256" key="1">
    <source>
        <dbReference type="ARBA" id="ARBA00004651"/>
    </source>
</evidence>
<keyword evidence="8" id="KW-1185">Reference proteome</keyword>
<feature type="transmembrane region" description="Helical" evidence="6">
    <location>
        <begin position="142"/>
        <end position="164"/>
    </location>
</feature>
<evidence type="ECO:0000313" key="7">
    <source>
        <dbReference type="EMBL" id="SFK48132.1"/>
    </source>
</evidence>
<proteinExistence type="predicted"/>
<dbReference type="GO" id="GO:0005886">
    <property type="term" value="C:plasma membrane"/>
    <property type="evidence" value="ECO:0007669"/>
    <property type="project" value="UniProtKB-SubCell"/>
</dbReference>
<dbReference type="Proteomes" id="UP000198928">
    <property type="component" value="Unassembled WGS sequence"/>
</dbReference>
<feature type="transmembrane region" description="Helical" evidence="6">
    <location>
        <begin position="74"/>
        <end position="92"/>
    </location>
</feature>
<evidence type="ECO:0000313" key="8">
    <source>
        <dbReference type="Proteomes" id="UP000198928"/>
    </source>
</evidence>
<evidence type="ECO:0000256" key="4">
    <source>
        <dbReference type="ARBA" id="ARBA00022989"/>
    </source>
</evidence>
<organism evidence="7 8">
    <name type="scientific">Streptomyces pini</name>
    <dbReference type="NCBI Taxonomy" id="1520580"/>
    <lineage>
        <taxon>Bacteria</taxon>
        <taxon>Bacillati</taxon>
        <taxon>Actinomycetota</taxon>
        <taxon>Actinomycetes</taxon>
        <taxon>Kitasatosporales</taxon>
        <taxon>Streptomycetaceae</taxon>
        <taxon>Streptomyces</taxon>
    </lineage>
</organism>
<reference evidence="8" key="1">
    <citation type="submission" date="2016-10" db="EMBL/GenBank/DDBJ databases">
        <authorList>
            <person name="Varghese N."/>
            <person name="Submissions S."/>
        </authorList>
    </citation>
    <scope>NUCLEOTIDE SEQUENCE [LARGE SCALE GENOMIC DNA]</scope>
    <source>
        <strain evidence="8">PL19</strain>
    </source>
</reference>
<evidence type="ECO:0000256" key="6">
    <source>
        <dbReference type="SAM" id="Phobius"/>
    </source>
</evidence>
<sequence length="442" mass="49019">MGWWEDTRVGWWEDTRYRSSPGGKGGSVPEVPVPVIELVRRRREPVVVQALRSTAAATLAYSAALWLTDARAPLLAPLTALLVVQVTLFATITKGITRVNAVVAGVTVAVGFSALVGLSWWSLGLLILTSLAVGHLVRAGDFIPEVAISAMLVLGVSHATDLALSRVLETLIGAAVGLLFNFLFVPPVWVQPAEEALVDLAGRMRLLLLRMGEQLSTPTPVHRAAARLHEARRLDNDIAQVDASLVQAEESLRLNPRVKEALLSRVVLRTGLDTLEICTTVMRAMSRTLTDLAREREEEPLFPHEVAEAVEDLFGNVAGAVQSFAVLVTSAESASSEEAEDRLAAEMEAGRAGRERVAHLLLARVQEHPRQWHLLGALLSEFDRVLDELDVEKRSTRLAEELDRYTREERDRHPVLYEFRRRFRLPRRPRRRRGPGTERAEI</sequence>